<dbReference type="InterPro" id="IPR023152">
    <property type="entry name" value="RasGAP_CS"/>
</dbReference>
<feature type="domain" description="PH" evidence="5">
    <location>
        <begin position="1"/>
        <end position="90"/>
    </location>
</feature>
<evidence type="ECO:0000256" key="2">
    <source>
        <dbReference type="ARBA" id="ARBA00022553"/>
    </source>
</evidence>
<dbReference type="PROSITE" id="PS50004">
    <property type="entry name" value="C2"/>
    <property type="match status" value="1"/>
</dbReference>
<dbReference type="Pfam" id="PF00168">
    <property type="entry name" value="C2"/>
    <property type="match status" value="1"/>
</dbReference>
<dbReference type="InterPro" id="IPR035892">
    <property type="entry name" value="C2_domain_sf"/>
</dbReference>
<dbReference type="AlphaFoldDB" id="H3C9V4"/>
<dbReference type="Ensembl" id="ENSTNIT00000005172.1">
    <property type="protein sequence ID" value="ENSTNIP00000005026.1"/>
    <property type="gene ID" value="ENSTNIG00000002476.1"/>
</dbReference>
<evidence type="ECO:0000259" key="7">
    <source>
        <dbReference type="PROSITE" id="PS50018"/>
    </source>
</evidence>
<dbReference type="Pfam" id="PF00616">
    <property type="entry name" value="RasGAP"/>
    <property type="match status" value="2"/>
</dbReference>
<keyword evidence="9" id="KW-1185">Reference proteome</keyword>
<feature type="compositionally biased region" description="Polar residues" evidence="4">
    <location>
        <begin position="611"/>
        <end position="631"/>
    </location>
</feature>
<feature type="region of interest" description="Disordered" evidence="4">
    <location>
        <begin position="1041"/>
        <end position="1067"/>
    </location>
</feature>
<feature type="compositionally biased region" description="Polar residues" evidence="4">
    <location>
        <begin position="693"/>
        <end position="718"/>
    </location>
</feature>
<keyword evidence="1" id="KW-0343">GTPase activation</keyword>
<sequence length="1067" mass="118811">PRLMTSSLFSRCVMQQRRCANQESLLSTGSVSSLELKMDQSVLIKPVHSSLLGQDYCFEVVTTSTGTKCFSCRSAAERDKWMENLRRAVHPNKDNSWRVENVLMVWVIEAKELPAKKRYFCELCLDDSLYARTSCKLKTDNVFWGERFDFSSLPSISAVTLHLYKDTDRKRKKDKSSYVGLVNIPVAMVTGRQLVEKWYTVSTPSSSRGKSAPMLRIKARYQSILILPMEQYKEFAEYISSNYLLLCNTLEVSLSLRAKEELAAALVHILHSTGKAKDFLTDLMMSEVDRCRDNDQLIFRENTLATKSIEEYLKLIGQKYLQDALGEFIKALYESDENCEVDPSRCATSDLSEHQANLRMCCELAFCKILDSYKVFPRELKEVFASWRQECSNRRRPDISERLISASLFLRFLCPAVMSPSLFDLMQEYPDERSARTLTLIAKVIQTLANFSKFGTKEEYMLFMNDFVECQWSSMQRFLQEISNADGLNHMAGFDGYIDLGRELSSLHTLLTELDQACLVKLGPLPRILREMSAALANPGGVANQGVSVSSPLPHHVGPSRSPPRLSPPLSPPLAACNPSVGLQGDADGGVDFTRLPSPTPENKDLFFVTKGSSLQRPQDSPAPSSSYSEPNDNEVAFELSSGGRKEAPEVTCENRSLSLEDLQEASSGDVLDNSQWQRRTGLLPLSFQNPVYHMSTTSPRQQPEATPSDGSAGSQGNVEERNTMATKPAFLTQMSVGLGGGERGERMSALSSSSSGEEYSRRALSLSDTPGSTAPLRQNVSCPQRRIDQPPPPCSAPPGPPRGRTPPNIMSGVGSSAYPPRPASGSMISSSPDWPNSSQSRLRQTSSSSKGDSPEKRPAAKVSRLAACRLAAPLGRAPSPCALDRTAAWLLNMNSTSSYGDAEEDRQEDSLIEKYQQEIALLQEKLRVAALRQDECEARLLIQDQQNQRMLQEYQARLEDTESRLRRLQDDKDLQMNSIISRLMAVEEELKKDHSDMQAVVDSKQKIIEAQEKRIASLDAANSRLMAALTQLKERYAVTSQRNGLSPSNTSSLQITENGEFRNTDS</sequence>
<evidence type="ECO:0000259" key="6">
    <source>
        <dbReference type="PROSITE" id="PS50004"/>
    </source>
</evidence>
<dbReference type="PROSITE" id="PS50018">
    <property type="entry name" value="RAS_GTPASE_ACTIV_2"/>
    <property type="match status" value="1"/>
</dbReference>
<dbReference type="InterPro" id="IPR008936">
    <property type="entry name" value="Rho_GTPase_activation_prot"/>
</dbReference>
<dbReference type="PROSITE" id="PS00509">
    <property type="entry name" value="RAS_GTPASE_ACTIV_1"/>
    <property type="match status" value="1"/>
</dbReference>
<dbReference type="InterPro" id="IPR039360">
    <property type="entry name" value="Ras_GTPase"/>
</dbReference>
<feature type="coiled-coil region" evidence="3">
    <location>
        <begin position="913"/>
        <end position="979"/>
    </location>
</feature>
<dbReference type="Gene3D" id="2.60.40.150">
    <property type="entry name" value="C2 domain"/>
    <property type="match status" value="1"/>
</dbReference>
<dbReference type="PROSITE" id="PS50003">
    <property type="entry name" value="PH_DOMAIN"/>
    <property type="match status" value="1"/>
</dbReference>
<dbReference type="HOGENOM" id="CLU_001727_1_0_1"/>
<dbReference type="InterPro" id="IPR000008">
    <property type="entry name" value="C2_dom"/>
</dbReference>
<dbReference type="FunFam" id="1.10.506.10:FF:000001">
    <property type="entry name" value="Ras GTPase-activating protein nGAP isoform 2"/>
    <property type="match status" value="1"/>
</dbReference>
<feature type="region of interest" description="Disordered" evidence="4">
    <location>
        <begin position="693"/>
        <end position="861"/>
    </location>
</feature>
<evidence type="ECO:0000313" key="9">
    <source>
        <dbReference type="Proteomes" id="UP000007303"/>
    </source>
</evidence>
<dbReference type="CDD" id="cd05136">
    <property type="entry name" value="RasGAP_DAB2IP"/>
    <property type="match status" value="1"/>
</dbReference>
<dbReference type="InterPro" id="IPR001849">
    <property type="entry name" value="PH_domain"/>
</dbReference>
<name>H3C9V4_TETNG</name>
<dbReference type="Pfam" id="PF25321">
    <property type="entry name" value="PH_RASGAP"/>
    <property type="match status" value="1"/>
</dbReference>
<evidence type="ECO:0000313" key="8">
    <source>
        <dbReference type="Ensembl" id="ENSTNIP00000005026.1"/>
    </source>
</evidence>
<feature type="compositionally biased region" description="Polar residues" evidence="4">
    <location>
        <begin position="1041"/>
        <end position="1058"/>
    </location>
</feature>
<reference evidence="8" key="3">
    <citation type="submission" date="2025-09" db="UniProtKB">
        <authorList>
            <consortium name="Ensembl"/>
        </authorList>
    </citation>
    <scope>IDENTIFICATION</scope>
</reference>
<dbReference type="InterPro" id="IPR021887">
    <property type="entry name" value="DAB2P_C"/>
</dbReference>
<dbReference type="InterPro" id="IPR011993">
    <property type="entry name" value="PH-like_dom_sf"/>
</dbReference>
<keyword evidence="3" id="KW-0175">Coiled coil</keyword>
<accession>H3C9V4</accession>
<dbReference type="SUPFAM" id="SSF50729">
    <property type="entry name" value="PH domain-like"/>
    <property type="match status" value="1"/>
</dbReference>
<dbReference type="PANTHER" id="PTHR10194">
    <property type="entry name" value="RAS GTPASE-ACTIVATING PROTEINS"/>
    <property type="match status" value="1"/>
</dbReference>
<feature type="compositionally biased region" description="Pro residues" evidence="4">
    <location>
        <begin position="790"/>
        <end position="805"/>
    </location>
</feature>
<feature type="compositionally biased region" description="Pro residues" evidence="4">
    <location>
        <begin position="561"/>
        <end position="572"/>
    </location>
</feature>
<dbReference type="InterPro" id="IPR001936">
    <property type="entry name" value="RasGAP_dom"/>
</dbReference>
<keyword evidence="2" id="KW-0597">Phosphoprotein</keyword>
<dbReference type="OMA" id="HMTATSP"/>
<dbReference type="GeneTree" id="ENSGT00940000155853"/>
<dbReference type="FunFam" id="2.60.40.150:FF:000010">
    <property type="entry name" value="Ras GTPase-activating protein nGAP isoform 2"/>
    <property type="match status" value="1"/>
</dbReference>
<dbReference type="Gene3D" id="2.30.29.30">
    <property type="entry name" value="Pleckstrin-homology domain (PH domain)/Phosphotyrosine-binding domain (PTB)"/>
    <property type="match status" value="1"/>
</dbReference>
<dbReference type="SUPFAM" id="SSF48350">
    <property type="entry name" value="GTPase activation domain, GAP"/>
    <property type="match status" value="1"/>
</dbReference>
<feature type="compositionally biased region" description="Polar residues" evidence="4">
    <location>
        <begin position="767"/>
        <end position="783"/>
    </location>
</feature>
<dbReference type="GO" id="GO:0005096">
    <property type="term" value="F:GTPase activator activity"/>
    <property type="evidence" value="ECO:0007669"/>
    <property type="project" value="UniProtKB-KW"/>
</dbReference>
<dbReference type="SMART" id="SM00239">
    <property type="entry name" value="C2"/>
    <property type="match status" value="1"/>
</dbReference>
<dbReference type="SUPFAM" id="SSF49562">
    <property type="entry name" value="C2 domain (Calcium/lipid-binding domain, CaLB)"/>
    <property type="match status" value="1"/>
</dbReference>
<proteinExistence type="predicted"/>
<reference evidence="9" key="1">
    <citation type="journal article" date="2004" name="Nature">
        <title>Genome duplication in the teleost fish Tetraodon nigroviridis reveals the early vertebrate proto-karyotype.</title>
        <authorList>
            <person name="Jaillon O."/>
            <person name="Aury J.-M."/>
            <person name="Brunet F."/>
            <person name="Petit J.-L."/>
            <person name="Stange-Thomann N."/>
            <person name="Mauceli E."/>
            <person name="Bouneau L."/>
            <person name="Fischer C."/>
            <person name="Ozouf-Costaz C."/>
            <person name="Bernot A."/>
            <person name="Nicaud S."/>
            <person name="Jaffe D."/>
            <person name="Fisher S."/>
            <person name="Lutfalla G."/>
            <person name="Dossat C."/>
            <person name="Segurens B."/>
            <person name="Dasilva C."/>
            <person name="Salanoubat M."/>
            <person name="Levy M."/>
            <person name="Boudet N."/>
            <person name="Castellano S."/>
            <person name="Anthouard V."/>
            <person name="Jubin C."/>
            <person name="Castelli V."/>
            <person name="Katinka M."/>
            <person name="Vacherie B."/>
            <person name="Biemont C."/>
            <person name="Skalli Z."/>
            <person name="Cattolico L."/>
            <person name="Poulain J."/>
            <person name="De Berardinis V."/>
            <person name="Cruaud C."/>
            <person name="Duprat S."/>
            <person name="Brottier P."/>
            <person name="Coutanceau J.-P."/>
            <person name="Gouzy J."/>
            <person name="Parra G."/>
            <person name="Lardier G."/>
            <person name="Chapple C."/>
            <person name="McKernan K.J."/>
            <person name="McEwan P."/>
            <person name="Bosak S."/>
            <person name="Kellis M."/>
            <person name="Volff J.-N."/>
            <person name="Guigo R."/>
            <person name="Zody M.C."/>
            <person name="Mesirov J."/>
            <person name="Lindblad-Toh K."/>
            <person name="Birren B."/>
            <person name="Nusbaum C."/>
            <person name="Kahn D."/>
            <person name="Robinson-Rechavi M."/>
            <person name="Laudet V."/>
            <person name="Schachter V."/>
            <person name="Quetier F."/>
            <person name="Saurin W."/>
            <person name="Scarpelli C."/>
            <person name="Wincker P."/>
            <person name="Lander E.S."/>
            <person name="Weissenbach J."/>
            <person name="Roest Crollius H."/>
        </authorList>
    </citation>
    <scope>NUCLEOTIDE SEQUENCE [LARGE SCALE GENOMIC DNA]</scope>
</reference>
<dbReference type="STRING" id="99883.ENSTNIP00000005026"/>
<dbReference type="Pfam" id="PF12004">
    <property type="entry name" value="DAB2P_C"/>
    <property type="match status" value="2"/>
</dbReference>
<dbReference type="Proteomes" id="UP000007303">
    <property type="component" value="Unassembled WGS sequence"/>
</dbReference>
<dbReference type="InParanoid" id="H3C9V4"/>
<reference evidence="8" key="2">
    <citation type="submission" date="2025-08" db="UniProtKB">
        <authorList>
            <consortium name="Ensembl"/>
        </authorList>
    </citation>
    <scope>IDENTIFICATION</scope>
</reference>
<feature type="domain" description="Ras-GAP" evidence="7">
    <location>
        <begin position="258"/>
        <end position="450"/>
    </location>
</feature>
<dbReference type="PANTHER" id="PTHR10194:SF26">
    <property type="entry name" value="DISABLED HOMOLOG 2-INTERACTING PROTEIN"/>
    <property type="match status" value="1"/>
</dbReference>
<feature type="domain" description="C2" evidence="6">
    <location>
        <begin position="81"/>
        <end position="199"/>
    </location>
</feature>
<feature type="compositionally biased region" description="Low complexity" evidence="4">
    <location>
        <begin position="748"/>
        <end position="758"/>
    </location>
</feature>
<dbReference type="SMART" id="SM00323">
    <property type="entry name" value="RasGAP"/>
    <property type="match status" value="1"/>
</dbReference>
<protein>
    <submittedName>
        <fullName evidence="8">DAB2 interacting protein</fullName>
    </submittedName>
</protein>
<dbReference type="CDD" id="cd04013">
    <property type="entry name" value="C2_SynGAP_like"/>
    <property type="match status" value="1"/>
</dbReference>
<evidence type="ECO:0000256" key="1">
    <source>
        <dbReference type="ARBA" id="ARBA00022468"/>
    </source>
</evidence>
<evidence type="ECO:0000256" key="4">
    <source>
        <dbReference type="SAM" id="MobiDB-lite"/>
    </source>
</evidence>
<dbReference type="Gene3D" id="1.10.506.10">
    <property type="entry name" value="GTPase Activation - p120gap, domain 1"/>
    <property type="match status" value="2"/>
</dbReference>
<feature type="coiled-coil region" evidence="3">
    <location>
        <begin position="1009"/>
        <end position="1036"/>
    </location>
</feature>
<organism evidence="8 9">
    <name type="scientific">Tetraodon nigroviridis</name>
    <name type="common">Spotted green pufferfish</name>
    <name type="synonym">Chelonodon nigroviridis</name>
    <dbReference type="NCBI Taxonomy" id="99883"/>
    <lineage>
        <taxon>Eukaryota</taxon>
        <taxon>Metazoa</taxon>
        <taxon>Chordata</taxon>
        <taxon>Craniata</taxon>
        <taxon>Vertebrata</taxon>
        <taxon>Euteleostomi</taxon>
        <taxon>Actinopterygii</taxon>
        <taxon>Neopterygii</taxon>
        <taxon>Teleostei</taxon>
        <taxon>Neoteleostei</taxon>
        <taxon>Acanthomorphata</taxon>
        <taxon>Eupercaria</taxon>
        <taxon>Tetraodontiformes</taxon>
        <taxon>Tetradontoidea</taxon>
        <taxon>Tetraodontidae</taxon>
        <taxon>Tetraodon</taxon>
    </lineage>
</organism>
<feature type="region of interest" description="Disordered" evidence="4">
    <location>
        <begin position="547"/>
        <end position="635"/>
    </location>
</feature>
<feature type="compositionally biased region" description="Low complexity" evidence="4">
    <location>
        <begin position="827"/>
        <end position="850"/>
    </location>
</feature>
<evidence type="ECO:0000256" key="3">
    <source>
        <dbReference type="SAM" id="Coils"/>
    </source>
</evidence>
<evidence type="ECO:0000259" key="5">
    <source>
        <dbReference type="PROSITE" id="PS50003"/>
    </source>
</evidence>
<dbReference type="InterPro" id="IPR057606">
    <property type="entry name" value="SynGAP1-like_PH"/>
</dbReference>